<gene>
    <name evidence="1" type="ORF">PoB_004211000</name>
</gene>
<organism evidence="1 2">
    <name type="scientific">Plakobranchus ocellatus</name>
    <dbReference type="NCBI Taxonomy" id="259542"/>
    <lineage>
        <taxon>Eukaryota</taxon>
        <taxon>Metazoa</taxon>
        <taxon>Spiralia</taxon>
        <taxon>Lophotrochozoa</taxon>
        <taxon>Mollusca</taxon>
        <taxon>Gastropoda</taxon>
        <taxon>Heterobranchia</taxon>
        <taxon>Euthyneura</taxon>
        <taxon>Panpulmonata</taxon>
        <taxon>Sacoglossa</taxon>
        <taxon>Placobranchoidea</taxon>
        <taxon>Plakobranchidae</taxon>
        <taxon>Plakobranchus</taxon>
    </lineage>
</organism>
<accession>A0AAV4B7T9</accession>
<proteinExistence type="predicted"/>
<dbReference type="GO" id="GO:0045505">
    <property type="term" value="F:dynein intermediate chain binding"/>
    <property type="evidence" value="ECO:0007669"/>
    <property type="project" value="InterPro"/>
</dbReference>
<dbReference type="GO" id="GO:0007018">
    <property type="term" value="P:microtubule-based movement"/>
    <property type="evidence" value="ECO:0007669"/>
    <property type="project" value="InterPro"/>
</dbReference>
<dbReference type="Proteomes" id="UP000735302">
    <property type="component" value="Unassembled WGS sequence"/>
</dbReference>
<evidence type="ECO:0000313" key="1">
    <source>
        <dbReference type="EMBL" id="GFO15605.1"/>
    </source>
</evidence>
<dbReference type="PANTHER" id="PTHR22878">
    <property type="entry name" value="DYNEIN HEAVY CHAIN 6, AXONEMAL-LIKE-RELATED"/>
    <property type="match status" value="1"/>
</dbReference>
<comment type="caution">
    <text evidence="1">The sequence shown here is derived from an EMBL/GenBank/DDBJ whole genome shotgun (WGS) entry which is preliminary data.</text>
</comment>
<dbReference type="InterPro" id="IPR026983">
    <property type="entry name" value="DHC"/>
</dbReference>
<evidence type="ECO:0000313" key="2">
    <source>
        <dbReference type="Proteomes" id="UP000735302"/>
    </source>
</evidence>
<keyword evidence="2" id="KW-1185">Reference proteome</keyword>
<sequence length="439" mass="51141">MNYLSLKKFVLRTPVAPMDQTCKNRIMKLIPPHLLEGPRLQEILAGLMEEINDLFTKSIQMSNIQHILIKPEVKGLEKEKAGPPPNEPLGLNFKRAWHDQYQERRAKLKQNLHILQPTHGAILELCQTKLLNNKLLDIKGYRDYGDLTFEVFEANIDQDFTNIERKLMERWYPAAIAIFKKDKKTSYFDTPERRAAYLTSSSNLLTTMVKRLLLGCLNRYLNSFEPENHLLLPHLGMNLTLRDGEMTFSRGVKDLEKTVLYFVHRLCDTMQKIPTLQYALYGGELTFMDTSLAPHIVDDACEQLRKSVQYYFRDAINVLNMYKREYSNIIDGRLYDQLQEYLKEEHTFAQHKEYLQDFSYLEGEIQSLSSCEHLDLVTVNCEDLKWRLVEKSRSLCHLLLVAVIEEHKEESVLRDTVSSTNPQTPGIVLSHFVCHLTSR</sequence>
<protein>
    <submittedName>
        <fullName evidence="1">Dynein heavy chain 12, axonemal-like</fullName>
    </submittedName>
</protein>
<dbReference type="AlphaFoldDB" id="A0AAV4B7T9"/>
<name>A0AAV4B7T9_9GAST</name>
<dbReference type="GO" id="GO:0051959">
    <property type="term" value="F:dynein light intermediate chain binding"/>
    <property type="evidence" value="ECO:0007669"/>
    <property type="project" value="InterPro"/>
</dbReference>
<reference evidence="1 2" key="1">
    <citation type="journal article" date="2021" name="Elife">
        <title>Chloroplast acquisition without the gene transfer in kleptoplastic sea slugs, Plakobranchus ocellatus.</title>
        <authorList>
            <person name="Maeda T."/>
            <person name="Takahashi S."/>
            <person name="Yoshida T."/>
            <person name="Shimamura S."/>
            <person name="Takaki Y."/>
            <person name="Nagai Y."/>
            <person name="Toyoda A."/>
            <person name="Suzuki Y."/>
            <person name="Arimoto A."/>
            <person name="Ishii H."/>
            <person name="Satoh N."/>
            <person name="Nishiyama T."/>
            <person name="Hasebe M."/>
            <person name="Maruyama T."/>
            <person name="Minagawa J."/>
            <person name="Obokata J."/>
            <person name="Shigenobu S."/>
        </authorList>
    </citation>
    <scope>NUCLEOTIDE SEQUENCE [LARGE SCALE GENOMIC DNA]</scope>
</reference>
<dbReference type="PANTHER" id="PTHR22878:SF70">
    <property type="entry name" value="DYNEIN HEAVY CHAIN 2, AXONEMAL"/>
    <property type="match status" value="1"/>
</dbReference>
<dbReference type="GO" id="GO:0030286">
    <property type="term" value="C:dynein complex"/>
    <property type="evidence" value="ECO:0007669"/>
    <property type="project" value="InterPro"/>
</dbReference>
<dbReference type="EMBL" id="BLXT01004610">
    <property type="protein sequence ID" value="GFO15605.1"/>
    <property type="molecule type" value="Genomic_DNA"/>
</dbReference>